<name>A0ABD3NIV4_9STRA</name>
<dbReference type="EMBL" id="JALLAZ020001381">
    <property type="protein sequence ID" value="KAL3775929.1"/>
    <property type="molecule type" value="Genomic_DNA"/>
</dbReference>
<feature type="transmembrane region" description="Helical" evidence="6">
    <location>
        <begin position="246"/>
        <end position="266"/>
    </location>
</feature>
<keyword evidence="8" id="KW-1185">Reference proteome</keyword>
<dbReference type="Proteomes" id="UP001530315">
    <property type="component" value="Unassembled WGS sequence"/>
</dbReference>
<gene>
    <name evidence="7" type="ORF">ACHAW5_011319</name>
</gene>
<feature type="transmembrane region" description="Helical" evidence="6">
    <location>
        <begin position="560"/>
        <end position="582"/>
    </location>
</feature>
<dbReference type="InterPro" id="IPR011701">
    <property type="entry name" value="MFS"/>
</dbReference>
<evidence type="ECO:0000256" key="6">
    <source>
        <dbReference type="SAM" id="Phobius"/>
    </source>
</evidence>
<evidence type="ECO:0000256" key="1">
    <source>
        <dbReference type="ARBA" id="ARBA00004141"/>
    </source>
</evidence>
<comment type="caution">
    <text evidence="7">The sequence shown here is derived from an EMBL/GenBank/DDBJ whole genome shotgun (WGS) entry which is preliminary data.</text>
</comment>
<dbReference type="InterPro" id="IPR049680">
    <property type="entry name" value="FLVCR1-2_SLC49-like"/>
</dbReference>
<keyword evidence="4 6" id="KW-0472">Membrane</keyword>
<dbReference type="SUPFAM" id="SSF103473">
    <property type="entry name" value="MFS general substrate transporter"/>
    <property type="match status" value="1"/>
</dbReference>
<proteinExistence type="predicted"/>
<dbReference type="GO" id="GO:0016020">
    <property type="term" value="C:membrane"/>
    <property type="evidence" value="ECO:0007669"/>
    <property type="project" value="UniProtKB-SubCell"/>
</dbReference>
<evidence type="ECO:0000256" key="4">
    <source>
        <dbReference type="ARBA" id="ARBA00023136"/>
    </source>
</evidence>
<feature type="transmembrane region" description="Helical" evidence="6">
    <location>
        <begin position="625"/>
        <end position="643"/>
    </location>
</feature>
<dbReference type="PANTHER" id="PTHR10924">
    <property type="entry name" value="MAJOR FACILITATOR SUPERFAMILY PROTEIN-RELATED"/>
    <property type="match status" value="1"/>
</dbReference>
<dbReference type="PANTHER" id="PTHR10924:SF6">
    <property type="entry name" value="SOLUTE CARRIER FAMILY 49 MEMBER A3"/>
    <property type="match status" value="1"/>
</dbReference>
<feature type="transmembrane region" description="Helical" evidence="6">
    <location>
        <begin position="272"/>
        <end position="291"/>
    </location>
</feature>
<dbReference type="AlphaFoldDB" id="A0ABD3NIV4"/>
<dbReference type="Pfam" id="PF07690">
    <property type="entry name" value="MFS_1"/>
    <property type="match status" value="1"/>
</dbReference>
<feature type="transmembrane region" description="Helical" evidence="6">
    <location>
        <begin position="530"/>
        <end position="553"/>
    </location>
</feature>
<accession>A0ABD3NIV4</accession>
<organism evidence="7 8">
    <name type="scientific">Stephanodiscus triporus</name>
    <dbReference type="NCBI Taxonomy" id="2934178"/>
    <lineage>
        <taxon>Eukaryota</taxon>
        <taxon>Sar</taxon>
        <taxon>Stramenopiles</taxon>
        <taxon>Ochrophyta</taxon>
        <taxon>Bacillariophyta</taxon>
        <taxon>Coscinodiscophyceae</taxon>
        <taxon>Thalassiosirophycidae</taxon>
        <taxon>Stephanodiscales</taxon>
        <taxon>Stephanodiscaceae</taxon>
        <taxon>Stephanodiscus</taxon>
    </lineage>
</organism>
<keyword evidence="3 6" id="KW-1133">Transmembrane helix</keyword>
<dbReference type="InterPro" id="IPR036259">
    <property type="entry name" value="MFS_trans_sf"/>
</dbReference>
<reference evidence="7 8" key="1">
    <citation type="submission" date="2024-10" db="EMBL/GenBank/DDBJ databases">
        <title>Updated reference genomes for cyclostephanoid diatoms.</title>
        <authorList>
            <person name="Roberts W.R."/>
            <person name="Alverson A.J."/>
        </authorList>
    </citation>
    <scope>NUCLEOTIDE SEQUENCE [LARGE SCALE GENOMIC DNA]</scope>
    <source>
        <strain evidence="7 8">AJA276-08</strain>
    </source>
</reference>
<feature type="transmembrane region" description="Helical" evidence="6">
    <location>
        <begin position="170"/>
        <end position="189"/>
    </location>
</feature>
<comment type="subcellular location">
    <subcellularLocation>
        <location evidence="1">Membrane</location>
        <topology evidence="1">Multi-pass membrane protein</topology>
    </subcellularLocation>
</comment>
<feature type="transmembrane region" description="Helical" evidence="6">
    <location>
        <begin position="475"/>
        <end position="493"/>
    </location>
</feature>
<feature type="transmembrane region" description="Helical" evidence="6">
    <location>
        <begin position="674"/>
        <end position="693"/>
    </location>
</feature>
<keyword evidence="2 6" id="KW-0812">Transmembrane</keyword>
<evidence type="ECO:0000256" key="2">
    <source>
        <dbReference type="ARBA" id="ARBA00022692"/>
    </source>
</evidence>
<evidence type="ECO:0000313" key="8">
    <source>
        <dbReference type="Proteomes" id="UP001530315"/>
    </source>
</evidence>
<feature type="region of interest" description="Disordered" evidence="5">
    <location>
        <begin position="382"/>
        <end position="411"/>
    </location>
</feature>
<feature type="region of interest" description="Disordered" evidence="5">
    <location>
        <begin position="1"/>
        <end position="78"/>
    </location>
</feature>
<evidence type="ECO:0000256" key="3">
    <source>
        <dbReference type="ARBA" id="ARBA00022989"/>
    </source>
</evidence>
<feature type="region of interest" description="Disordered" evidence="5">
    <location>
        <begin position="338"/>
        <end position="359"/>
    </location>
</feature>
<feature type="transmembrane region" description="Helical" evidence="6">
    <location>
        <begin position="594"/>
        <end position="613"/>
    </location>
</feature>
<feature type="transmembrane region" description="Helical" evidence="6">
    <location>
        <begin position="209"/>
        <end position="234"/>
    </location>
</feature>
<dbReference type="Gene3D" id="1.20.1250.20">
    <property type="entry name" value="MFS general substrate transporter like domains"/>
    <property type="match status" value="1"/>
</dbReference>
<evidence type="ECO:0000313" key="7">
    <source>
        <dbReference type="EMBL" id="KAL3775929.1"/>
    </source>
</evidence>
<evidence type="ECO:0000256" key="5">
    <source>
        <dbReference type="SAM" id="MobiDB-lite"/>
    </source>
</evidence>
<protein>
    <submittedName>
        <fullName evidence="7">Uncharacterized protein</fullName>
    </submittedName>
</protein>
<feature type="compositionally biased region" description="Gly residues" evidence="5">
    <location>
        <begin position="7"/>
        <end position="18"/>
    </location>
</feature>
<sequence>MRSRLGGRVGGGGGGGGTASTSPSTLLLDVDDGPPSSTTTSAIRPNKPTNHDDDDDGYEKFDNLGGGGDGDDDDDDAGSGYGYRVYPKRWVMLFYLSVLNLLSDWTGLSVAPISTIASRAYGSDDDYVYMNDNDARAYVQPEALVTCFLVASSVGTALEPWILGRLGLRRTIVLGAFCNMIGNLIKSGGLPPFLHVTDLHHGMPGARALYAGFFLVGLANPLFQCTPSLLSAAWFPREERTLATSIALNANQLGVGLAFVVGALYVQSPSQIANYFGLLSAFGVLAFVGTATQLEDAPPTPPSGSSRIMRGTLEVSVRDVLRRASSRLLVGGDRRIMRDDDRRDDDAGGGYVGTAAATDDDPIIASSGSALDASARSLLRRHVSHREGESPTRSSSSSRRPPDPPMSARHDRAASPYFDLASPYSVDGSSFFCAECDGAEPTLTQTPHHLEIDIRDDQIFLAARACFSRRGFSQCLAVFTCVGVVVNVLSTYLDYLVRGDYHKYGDAGGGGGGANGDGGSSGGGVSTASVYVAIIGALFQLIIMLSSMVVGSFTDRTRSYFVVTLVLMVLSVVALAECGVSLDEHRAGDVRWSLLAVSGCLGPLLPVVAELAVELAHPLSENTVLVIMQLSCNLFSALFIPLFKVVRDVGVAAADATTTDDALVLGSGRPPYTFSFYLLIVISAISAVYFATFDGRYLRYEAELAKKRRDDPEQASLGPTL</sequence>